<comment type="subcellular location">
    <subcellularLocation>
        <location evidence="1">Membrane</location>
    </subcellularLocation>
</comment>
<dbReference type="PROSITE" id="PS50885">
    <property type="entry name" value="HAMP"/>
    <property type="match status" value="2"/>
</dbReference>
<dbReference type="RefSeq" id="WP_184146834.1">
    <property type="nucleotide sequence ID" value="NZ_JACHIK010000025.1"/>
</dbReference>
<evidence type="ECO:0000256" key="5">
    <source>
        <dbReference type="SAM" id="MobiDB-lite"/>
    </source>
</evidence>
<dbReference type="SMART" id="SM00304">
    <property type="entry name" value="HAMP"/>
    <property type="match status" value="2"/>
</dbReference>
<dbReference type="Pfam" id="PF00672">
    <property type="entry name" value="HAMP"/>
    <property type="match status" value="2"/>
</dbReference>
<dbReference type="InterPro" id="IPR004089">
    <property type="entry name" value="MCPsignal_dom"/>
</dbReference>
<dbReference type="Gene3D" id="6.10.340.10">
    <property type="match status" value="1"/>
</dbReference>
<keyword evidence="6" id="KW-0812">Transmembrane</keyword>
<feature type="transmembrane region" description="Helical" evidence="6">
    <location>
        <begin position="200"/>
        <end position="221"/>
    </location>
</feature>
<reference evidence="9 10" key="1">
    <citation type="submission" date="2020-08" db="EMBL/GenBank/DDBJ databases">
        <title>Genomic Encyclopedia of Type Strains, Phase IV (KMG-IV): sequencing the most valuable type-strain genomes for metagenomic binning, comparative biology and taxonomic classification.</title>
        <authorList>
            <person name="Goeker M."/>
        </authorList>
    </citation>
    <scope>NUCLEOTIDE SEQUENCE [LARGE SCALE GENOMIC DNA]</scope>
    <source>
        <strain evidence="9 10">DSM 21319</strain>
    </source>
</reference>
<evidence type="ECO:0000256" key="4">
    <source>
        <dbReference type="PROSITE-ProRule" id="PRU00284"/>
    </source>
</evidence>
<dbReference type="CDD" id="cd11386">
    <property type="entry name" value="MCP_signal"/>
    <property type="match status" value="1"/>
</dbReference>
<organism evidence="9 10">
    <name type="scientific">Shinella fusca</name>
    <dbReference type="NCBI Taxonomy" id="544480"/>
    <lineage>
        <taxon>Bacteria</taxon>
        <taxon>Pseudomonadati</taxon>
        <taxon>Pseudomonadota</taxon>
        <taxon>Alphaproteobacteria</taxon>
        <taxon>Hyphomicrobiales</taxon>
        <taxon>Rhizobiaceae</taxon>
        <taxon>Shinella</taxon>
    </lineage>
</organism>
<dbReference type="AlphaFoldDB" id="A0A7W7YZJ9"/>
<keyword evidence="2" id="KW-0145">Chemotaxis</keyword>
<dbReference type="GO" id="GO:0006935">
    <property type="term" value="P:chemotaxis"/>
    <property type="evidence" value="ECO:0007669"/>
    <property type="project" value="UniProtKB-KW"/>
</dbReference>
<dbReference type="FunFam" id="1.10.287.950:FF:000001">
    <property type="entry name" value="Methyl-accepting chemotaxis sensory transducer"/>
    <property type="match status" value="1"/>
</dbReference>
<gene>
    <name evidence="9" type="ORF">HNQ66_004440</name>
</gene>
<evidence type="ECO:0000313" key="9">
    <source>
        <dbReference type="EMBL" id="MBB5045012.1"/>
    </source>
</evidence>
<keyword evidence="6" id="KW-1133">Transmembrane helix</keyword>
<dbReference type="Pfam" id="PF00015">
    <property type="entry name" value="MCPsignal"/>
    <property type="match status" value="1"/>
</dbReference>
<evidence type="ECO:0000313" key="10">
    <source>
        <dbReference type="Proteomes" id="UP000535406"/>
    </source>
</evidence>
<accession>A0A7W7YZJ9</accession>
<proteinExistence type="inferred from homology"/>
<dbReference type="SUPFAM" id="SSF58104">
    <property type="entry name" value="Methyl-accepting chemotaxis protein (MCP) signaling domain"/>
    <property type="match status" value="1"/>
</dbReference>
<comment type="similarity">
    <text evidence="3">Belongs to the methyl-accepting chemotaxis (MCP) protein family.</text>
</comment>
<dbReference type="GO" id="GO:0016020">
    <property type="term" value="C:membrane"/>
    <property type="evidence" value="ECO:0007669"/>
    <property type="project" value="UniProtKB-SubCell"/>
</dbReference>
<dbReference type="InterPro" id="IPR033462">
    <property type="entry name" value="Cache_3-Cache_2"/>
</dbReference>
<dbReference type="Pfam" id="PF17201">
    <property type="entry name" value="Cache_3-Cache_2"/>
    <property type="match status" value="1"/>
</dbReference>
<dbReference type="SMART" id="SM00283">
    <property type="entry name" value="MA"/>
    <property type="match status" value="1"/>
</dbReference>
<keyword evidence="10" id="KW-1185">Reference proteome</keyword>
<evidence type="ECO:0000256" key="1">
    <source>
        <dbReference type="ARBA" id="ARBA00004370"/>
    </source>
</evidence>
<comment type="caution">
    <text evidence="9">The sequence shown here is derived from an EMBL/GenBank/DDBJ whole genome shotgun (WGS) entry which is preliminary data.</text>
</comment>
<dbReference type="SUPFAM" id="SSF158472">
    <property type="entry name" value="HAMP domain-like"/>
    <property type="match status" value="1"/>
</dbReference>
<evidence type="ECO:0000259" key="8">
    <source>
        <dbReference type="PROSITE" id="PS50885"/>
    </source>
</evidence>
<feature type="domain" description="HAMP" evidence="8">
    <location>
        <begin position="222"/>
        <end position="275"/>
    </location>
</feature>
<evidence type="ECO:0000256" key="2">
    <source>
        <dbReference type="ARBA" id="ARBA00022500"/>
    </source>
</evidence>
<feature type="domain" description="HAMP" evidence="8">
    <location>
        <begin position="303"/>
        <end position="355"/>
    </location>
</feature>
<evidence type="ECO:0000256" key="3">
    <source>
        <dbReference type="ARBA" id="ARBA00029447"/>
    </source>
</evidence>
<sequence>MKILSRFRLVGTVTATTIVILLLALAAVAIAISSRVTDQIAQQAIDSQNASLRAAATIVERDLPGTRITWAPDGNVARVEMEAIPATFEDHTMIDTIGRMTGQTVTVFAWDEKAKDFLRRTTNIIKPDGQRAVGTALGQTGAVYPVVTKGQTYRGEAVILGIPYYTIYQPVFSADNKVIGILYAGVRAAEINAIGSRITWTIAAAALVTLLVAGMLMTFVARRIMGPIPRLTHVATQLAEGHIDTAVPDQTLRNEIGGLARALEVFRQNALLKLDLERQADESRSLGERERLQREQAKAEETARIRTAVDTLADGLRRLSQGDLTCRIDAPFGDELDRLREDFNGSLATLNSTITRLTGEALGIQAGANEMTTASGDLSKRTEQQAASLEETSAALEQITATVKSASERADEASSMASEAKQSTERSSKVVSDAIDAMGRIEHASSEISKIINVIDEIAFQTNLLALNAGVEAARAGEAGKGFAVVAQEVRELAQRSASAAKDIKALIGKSGEEVASGVGLVKATGEALTRISEQVVRINGHIGSIATAAREQATGLQEINIAVSQMDQFTQKNAAMVEETSAVTHRLAESASTLATLVGQFRTGAQETGTVPARQPVAADGPGRASTPSPARRMLGSLAKAFAPAGATTLAVNADWEEF</sequence>
<dbReference type="CDD" id="cd06225">
    <property type="entry name" value="HAMP"/>
    <property type="match status" value="2"/>
</dbReference>
<dbReference type="EMBL" id="JACHIK010000025">
    <property type="protein sequence ID" value="MBB5045012.1"/>
    <property type="molecule type" value="Genomic_DNA"/>
</dbReference>
<dbReference type="GO" id="GO:0007165">
    <property type="term" value="P:signal transduction"/>
    <property type="evidence" value="ECO:0007669"/>
    <property type="project" value="UniProtKB-KW"/>
</dbReference>
<evidence type="ECO:0000256" key="6">
    <source>
        <dbReference type="SAM" id="Phobius"/>
    </source>
</evidence>
<keyword evidence="6" id="KW-0472">Membrane</keyword>
<feature type="region of interest" description="Disordered" evidence="5">
    <location>
        <begin position="406"/>
        <end position="427"/>
    </location>
</feature>
<dbReference type="PANTHER" id="PTHR43531:SF11">
    <property type="entry name" value="METHYL-ACCEPTING CHEMOTAXIS PROTEIN 3"/>
    <property type="match status" value="1"/>
</dbReference>
<keyword evidence="4" id="KW-0807">Transducer</keyword>
<protein>
    <submittedName>
        <fullName evidence="9">Methyl-accepting chemotaxis protein</fullName>
    </submittedName>
</protein>
<dbReference type="Gene3D" id="1.10.287.950">
    <property type="entry name" value="Methyl-accepting chemotaxis protein"/>
    <property type="match status" value="1"/>
</dbReference>
<evidence type="ECO:0000259" key="7">
    <source>
        <dbReference type="PROSITE" id="PS50111"/>
    </source>
</evidence>
<dbReference type="Proteomes" id="UP000535406">
    <property type="component" value="Unassembled WGS sequence"/>
</dbReference>
<dbReference type="InterPro" id="IPR051310">
    <property type="entry name" value="MCP_chemotaxis"/>
</dbReference>
<dbReference type="PROSITE" id="PS50111">
    <property type="entry name" value="CHEMOTAXIS_TRANSDUC_2"/>
    <property type="match status" value="1"/>
</dbReference>
<name>A0A7W7YZJ9_9HYPH</name>
<feature type="domain" description="Methyl-accepting transducer" evidence="7">
    <location>
        <begin position="360"/>
        <end position="589"/>
    </location>
</feature>
<dbReference type="PANTHER" id="PTHR43531">
    <property type="entry name" value="PROTEIN ICFG"/>
    <property type="match status" value="1"/>
</dbReference>
<dbReference type="InterPro" id="IPR003660">
    <property type="entry name" value="HAMP_dom"/>
</dbReference>
<dbReference type="SUPFAM" id="SSF103190">
    <property type="entry name" value="Sensory domain-like"/>
    <property type="match status" value="1"/>
</dbReference>
<dbReference type="InterPro" id="IPR029151">
    <property type="entry name" value="Sensor-like_sf"/>
</dbReference>